<dbReference type="AlphaFoldDB" id="W7SZV6"/>
<evidence type="ECO:0000313" key="2">
    <source>
        <dbReference type="Proteomes" id="UP000019335"/>
    </source>
</evidence>
<dbReference type="Gene3D" id="1.10.630.10">
    <property type="entry name" value="Cytochrome P450"/>
    <property type="match status" value="1"/>
</dbReference>
<gene>
    <name evidence="1" type="ORF">Naga_102369g1</name>
</gene>
<organism evidence="1 2">
    <name type="scientific">Nannochloropsis gaditana</name>
    <dbReference type="NCBI Taxonomy" id="72520"/>
    <lineage>
        <taxon>Eukaryota</taxon>
        <taxon>Sar</taxon>
        <taxon>Stramenopiles</taxon>
        <taxon>Ochrophyta</taxon>
        <taxon>Eustigmatophyceae</taxon>
        <taxon>Eustigmatales</taxon>
        <taxon>Monodopsidaceae</taxon>
        <taxon>Nannochloropsis</taxon>
    </lineage>
</organism>
<dbReference type="SUPFAM" id="SSF48264">
    <property type="entry name" value="Cytochrome P450"/>
    <property type="match status" value="1"/>
</dbReference>
<comment type="caution">
    <text evidence="1">The sequence shown here is derived from an EMBL/GenBank/DDBJ whole genome shotgun (WGS) entry which is preliminary data.</text>
</comment>
<protein>
    <submittedName>
        <fullName evidence="1">Cytochrome p450</fullName>
    </submittedName>
</protein>
<dbReference type="GO" id="GO:0016705">
    <property type="term" value="F:oxidoreductase activity, acting on paired donors, with incorporation or reduction of molecular oxygen"/>
    <property type="evidence" value="ECO:0007669"/>
    <property type="project" value="InterPro"/>
</dbReference>
<evidence type="ECO:0000313" key="1">
    <source>
        <dbReference type="EMBL" id="EWM20002.1"/>
    </source>
</evidence>
<accession>W7SZV6</accession>
<name>W7SZV6_9STRA</name>
<dbReference type="GO" id="GO:0005506">
    <property type="term" value="F:iron ion binding"/>
    <property type="evidence" value="ECO:0007669"/>
    <property type="project" value="InterPro"/>
</dbReference>
<dbReference type="InterPro" id="IPR036396">
    <property type="entry name" value="Cyt_P450_sf"/>
</dbReference>
<dbReference type="Proteomes" id="UP000019335">
    <property type="component" value="Unassembled WGS sequence"/>
</dbReference>
<dbReference type="GO" id="GO:0020037">
    <property type="term" value="F:heme binding"/>
    <property type="evidence" value="ECO:0007669"/>
    <property type="project" value="InterPro"/>
</dbReference>
<dbReference type="OrthoDB" id="1470350at2759"/>
<sequence length="118" mass="13260">MVRLFSECAQVLVDKLDEEEARASVVDMETLFCSVSLDIIGKAVFNYDFGSVTSESPVIKSVYSTLREAEHRSMSFVPYWKLPFADKLLKDQVLPSLPPALPPSLPPYLPHSLHFSRS</sequence>
<dbReference type="Pfam" id="PF00067">
    <property type="entry name" value="p450"/>
    <property type="match status" value="1"/>
</dbReference>
<dbReference type="GO" id="GO:0004497">
    <property type="term" value="F:monooxygenase activity"/>
    <property type="evidence" value="ECO:0007669"/>
    <property type="project" value="InterPro"/>
</dbReference>
<dbReference type="EMBL" id="AZIL01003508">
    <property type="protein sequence ID" value="EWM20002.1"/>
    <property type="molecule type" value="Genomic_DNA"/>
</dbReference>
<keyword evidence="2" id="KW-1185">Reference proteome</keyword>
<reference evidence="1 2" key="1">
    <citation type="journal article" date="2014" name="Mol. Plant">
        <title>Chromosome Scale Genome Assembly and Transcriptome Profiling of Nannochloropsis gaditana in Nitrogen Depletion.</title>
        <authorList>
            <person name="Corteggiani Carpinelli E."/>
            <person name="Telatin A."/>
            <person name="Vitulo N."/>
            <person name="Forcato C."/>
            <person name="D'Angelo M."/>
            <person name="Schiavon R."/>
            <person name="Vezzi A."/>
            <person name="Giacometti G.M."/>
            <person name="Morosinotto T."/>
            <person name="Valle G."/>
        </authorList>
    </citation>
    <scope>NUCLEOTIDE SEQUENCE [LARGE SCALE GENOMIC DNA]</scope>
    <source>
        <strain evidence="1 2">B-31</strain>
    </source>
</reference>
<proteinExistence type="predicted"/>
<dbReference type="InterPro" id="IPR001128">
    <property type="entry name" value="Cyt_P450"/>
</dbReference>